<keyword evidence="1" id="KW-0472">Membrane</keyword>
<keyword evidence="1" id="KW-0812">Transmembrane</keyword>
<organism evidence="2 3">
    <name type="scientific">Aspergillus welwitschiae</name>
    <dbReference type="NCBI Taxonomy" id="1341132"/>
    <lineage>
        <taxon>Eukaryota</taxon>
        <taxon>Fungi</taxon>
        <taxon>Dikarya</taxon>
        <taxon>Ascomycota</taxon>
        <taxon>Pezizomycotina</taxon>
        <taxon>Eurotiomycetes</taxon>
        <taxon>Eurotiomycetidae</taxon>
        <taxon>Eurotiales</taxon>
        <taxon>Aspergillaceae</taxon>
        <taxon>Aspergillus</taxon>
        <taxon>Aspergillus subgen. Circumdati</taxon>
    </lineage>
</organism>
<dbReference type="EMBL" id="KZ852063">
    <property type="protein sequence ID" value="RDH30086.1"/>
    <property type="molecule type" value="Genomic_DNA"/>
</dbReference>
<dbReference type="AlphaFoldDB" id="A0A3F3PUV2"/>
<evidence type="ECO:0000313" key="3">
    <source>
        <dbReference type="Proteomes" id="UP000253729"/>
    </source>
</evidence>
<reference evidence="2 3" key="1">
    <citation type="submission" date="2018-07" db="EMBL/GenBank/DDBJ databases">
        <title>The genomes of Aspergillus section Nigri reveals drivers in fungal speciation.</title>
        <authorList>
            <consortium name="DOE Joint Genome Institute"/>
            <person name="Vesth T.C."/>
            <person name="Nybo J."/>
            <person name="Theobald S."/>
            <person name="Brandl J."/>
            <person name="Frisvad J.C."/>
            <person name="Nielsen K.F."/>
            <person name="Lyhne E.K."/>
            <person name="Kogle M.E."/>
            <person name="Kuo A."/>
            <person name="Riley R."/>
            <person name="Clum A."/>
            <person name="Nolan M."/>
            <person name="Lipzen A."/>
            <person name="Salamov A."/>
            <person name="Henrissat B."/>
            <person name="Wiebenga A."/>
            <person name="De vries R.P."/>
            <person name="Grigoriev I.V."/>
            <person name="Mortensen U.H."/>
            <person name="Andersen M.R."/>
            <person name="Baker S.E."/>
        </authorList>
    </citation>
    <scope>NUCLEOTIDE SEQUENCE [LARGE SCALE GENOMIC DNA]</scope>
    <source>
        <strain evidence="2 3">CBS 139.54b</strain>
    </source>
</reference>
<keyword evidence="3" id="KW-1185">Reference proteome</keyword>
<proteinExistence type="predicted"/>
<dbReference type="GeneID" id="38135754"/>
<dbReference type="Proteomes" id="UP000253729">
    <property type="component" value="Unassembled WGS sequence"/>
</dbReference>
<name>A0A3F3PUV2_9EURO</name>
<evidence type="ECO:0000256" key="1">
    <source>
        <dbReference type="SAM" id="Phobius"/>
    </source>
</evidence>
<feature type="transmembrane region" description="Helical" evidence="1">
    <location>
        <begin position="33"/>
        <end position="59"/>
    </location>
</feature>
<accession>A0A3F3PUV2</accession>
<feature type="transmembrane region" description="Helical" evidence="1">
    <location>
        <begin position="7"/>
        <end position="27"/>
    </location>
</feature>
<keyword evidence="1" id="KW-1133">Transmembrane helix</keyword>
<evidence type="ECO:0000313" key="2">
    <source>
        <dbReference type="EMBL" id="RDH30086.1"/>
    </source>
</evidence>
<dbReference type="RefSeq" id="XP_026623108.1">
    <property type="nucleotide sequence ID" value="XM_026767398.1"/>
</dbReference>
<protein>
    <submittedName>
        <fullName evidence="2">Uncharacterized protein</fullName>
    </submittedName>
</protein>
<sequence length="122" mass="13861">MKIKCLNFLTLMGMTLIMVVLSTLTLVKDPSLFILIPIFIPWCSCPLPSWRSTIIFCCICSNPRGKKERVKPVGSVHRSIPLLNPIFEKLLNSACSTLSLPQIHDRLISFNILSHLSRRYGY</sequence>
<gene>
    <name evidence="2" type="ORF">BDQ94DRAFT_149529</name>
</gene>